<dbReference type="Proteomes" id="UP000406256">
    <property type="component" value="Unassembled WGS sequence"/>
</dbReference>
<protein>
    <submittedName>
        <fullName evidence="5">Fimbrial protein</fullName>
    </submittedName>
</protein>
<evidence type="ECO:0000313" key="6">
    <source>
        <dbReference type="Proteomes" id="UP000406256"/>
    </source>
</evidence>
<feature type="domain" description="Pilus assembly protein C-terminal" evidence="2">
    <location>
        <begin position="826"/>
        <end position="916"/>
    </location>
</feature>
<dbReference type="InterPro" id="IPR035224">
    <property type="entry name" value="Usher_TcfC"/>
</dbReference>
<feature type="domain" description="Pilus assembly protein E-set like" evidence="3">
    <location>
        <begin position="315"/>
        <end position="380"/>
    </location>
</feature>
<evidence type="ECO:0000256" key="1">
    <source>
        <dbReference type="ARBA" id="ARBA00022729"/>
    </source>
</evidence>
<name>A0A5E4U726_9BURK</name>
<dbReference type="InterPro" id="IPR032636">
    <property type="entry name" value="Pilus_assem_E-set-like_dom"/>
</dbReference>
<keyword evidence="1" id="KW-0732">Signal</keyword>
<accession>A0A5E4U726</accession>
<dbReference type="EMBL" id="CABPSB010000005">
    <property type="protein sequence ID" value="VVD95541.1"/>
    <property type="molecule type" value="Genomic_DNA"/>
</dbReference>
<proteinExistence type="predicted"/>
<dbReference type="Pfam" id="PF15976">
    <property type="entry name" value="CooC_C"/>
    <property type="match status" value="1"/>
</dbReference>
<dbReference type="InterPro" id="IPR031917">
    <property type="entry name" value="Pilus_assem_C"/>
</dbReference>
<gene>
    <name evidence="5" type="ORF">PAN31108_01847</name>
</gene>
<evidence type="ECO:0000259" key="4">
    <source>
        <dbReference type="Pfam" id="PF17271"/>
    </source>
</evidence>
<reference evidence="5 6" key="1">
    <citation type="submission" date="2019-08" db="EMBL/GenBank/DDBJ databases">
        <authorList>
            <person name="Peeters C."/>
        </authorList>
    </citation>
    <scope>NUCLEOTIDE SEQUENCE [LARGE SCALE GENOMIC DNA]</scope>
    <source>
        <strain evidence="5 6">LMG 31108</strain>
    </source>
</reference>
<dbReference type="Pfam" id="PF16967">
    <property type="entry name" value="TcfC"/>
    <property type="match status" value="1"/>
</dbReference>
<dbReference type="AlphaFoldDB" id="A0A5E4U726"/>
<dbReference type="Pfam" id="PF17271">
    <property type="entry name" value="Usher_TcfC"/>
    <property type="match status" value="1"/>
</dbReference>
<evidence type="ECO:0000259" key="2">
    <source>
        <dbReference type="Pfam" id="PF15976"/>
    </source>
</evidence>
<keyword evidence="6" id="KW-1185">Reference proteome</keyword>
<evidence type="ECO:0000259" key="3">
    <source>
        <dbReference type="Pfam" id="PF16967"/>
    </source>
</evidence>
<organism evidence="5 6">
    <name type="scientific">Pandoraea anhela</name>
    <dbReference type="NCBI Taxonomy" id="2508295"/>
    <lineage>
        <taxon>Bacteria</taxon>
        <taxon>Pseudomonadati</taxon>
        <taxon>Pseudomonadota</taxon>
        <taxon>Betaproteobacteria</taxon>
        <taxon>Burkholderiales</taxon>
        <taxon>Burkholderiaceae</taxon>
        <taxon>Pandoraea</taxon>
    </lineage>
</organism>
<feature type="domain" description="TcfC Usher-like barrel" evidence="4">
    <location>
        <begin position="389"/>
        <end position="798"/>
    </location>
</feature>
<evidence type="ECO:0000313" key="5">
    <source>
        <dbReference type="EMBL" id="VVD95541.1"/>
    </source>
</evidence>
<sequence>MPRCEAAPSSILALHRFIMSTVRHTYLVCLSWLLLDANASQAGPMDAVPPGFEDIALGQVEHVDVRLLGHSLGVFPVFVDPNDVRLETPEAVVRAIEARMTLPVPASSTAAPASLIEVLGKPMPRNGHLACAGAAVQTGCWYLETASAGAIFDETQGVLELFLAKDWLPAENTAGPAFHTNSPGSERALVHTQVVNASTRERYRNLTVLGNGALGISPASYAGFTWSLVHASSGAYDNGLSVPSDGTRASVDSLYYRHDLGATHYVQAGRMDQRNLSSAQGGSFGFSLLPVERFDGARIGTSQAYLNEAVAAQGSPLTVLLTRDSRVDAYRGSELLGSAYLPAGVQQFDTRYFPEGAYLVTLRIVEGDRLVRTETEPYTKVGGAMFGRGTQWFVQAGRTVNRRRFDDPNRRERLTVQSGVRTSFGQRVTLTSGLVWLPSQVFNETQVSWQHAFALGRVTTTAALLMGTGGARGNTQSISFSNGMGLSLYRYQMRQANCGSGPFARDVDAISLGCYDSLNASVSVPLGKWQGSAGYSQSRAHGARTSYAAAPGDDPFWNGRAQRAGVSRTLQATLSRSFRWERFVINTRVGGYRRHYADVGRPDAGAFVNLSVSMHRPALAGASLSTFSSGGVDVRMGNTEERGARVDYHASHAWTWDDTSRREIAVGLSGTENGGGTANVRGAVDGRYGDVQAMFSRSFGNEGVGSASGAFSGSYASSFAVMRDRVVVGPAMLAGEPPAGVALVVSDTAYAGDDADALDPTEAATDSAAATLQVGGRPLTVDFGAAAMTPIGGYRVQQGEVAEAWQGLSDYSVGVLRGAGPQDYFLTPGRMKVHRVTATRSYTYVGRAIGPDGLSLDNARVLSVAAPPLDAHGEFMIESSHPLSALYLLDRGQPMRCEIRNVERRDVVRLTGTMQCDVVAQQSLPQTLQSQSRVQRLLIEAKARTDRRVGVSTREETTRR</sequence>